<evidence type="ECO:0000313" key="2">
    <source>
        <dbReference type="EMBL" id="CAH2223529.1"/>
    </source>
</evidence>
<dbReference type="EMBL" id="OW240912">
    <property type="protein sequence ID" value="CAH2223529.1"/>
    <property type="molecule type" value="Genomic_DNA"/>
</dbReference>
<gene>
    <name evidence="2" type="ORF">PECUL_23A008245</name>
    <name evidence="1" type="ORF">PECUL_23A047526</name>
</gene>
<dbReference type="Proteomes" id="UP001295444">
    <property type="component" value="Chromosome 01"/>
</dbReference>
<accession>A0AAD1R4U3</accession>
<organism evidence="2 3">
    <name type="scientific">Pelobates cultripes</name>
    <name type="common">Western spadefoot toad</name>
    <dbReference type="NCBI Taxonomy" id="61616"/>
    <lineage>
        <taxon>Eukaryota</taxon>
        <taxon>Metazoa</taxon>
        <taxon>Chordata</taxon>
        <taxon>Craniata</taxon>
        <taxon>Vertebrata</taxon>
        <taxon>Euteleostomi</taxon>
        <taxon>Amphibia</taxon>
        <taxon>Batrachia</taxon>
        <taxon>Anura</taxon>
        <taxon>Pelobatoidea</taxon>
        <taxon>Pelobatidae</taxon>
        <taxon>Pelobates</taxon>
    </lineage>
</organism>
<keyword evidence="3" id="KW-1185">Reference proteome</keyword>
<evidence type="ECO:0000313" key="3">
    <source>
        <dbReference type="Proteomes" id="UP001295444"/>
    </source>
</evidence>
<name>A0AAD1R4U3_PELCU</name>
<sequence>MFRLRRRRKRFDFAFHRWEKKNPEEERRHYVRTPADVMTYMTHQEADGN</sequence>
<protein>
    <submittedName>
        <fullName evidence="2">Uncharacterized protein</fullName>
    </submittedName>
</protein>
<proteinExistence type="predicted"/>
<dbReference type="EMBL" id="OW240912">
    <property type="protein sequence ID" value="CAH2223528.1"/>
    <property type="molecule type" value="Genomic_DNA"/>
</dbReference>
<evidence type="ECO:0000313" key="1">
    <source>
        <dbReference type="EMBL" id="CAH2223528.1"/>
    </source>
</evidence>
<reference evidence="2" key="1">
    <citation type="submission" date="2022-03" db="EMBL/GenBank/DDBJ databases">
        <authorList>
            <person name="Alioto T."/>
            <person name="Alioto T."/>
            <person name="Gomez Garrido J."/>
        </authorList>
    </citation>
    <scope>NUCLEOTIDE SEQUENCE</scope>
</reference>
<dbReference type="AlphaFoldDB" id="A0AAD1R4U3"/>